<protein>
    <submittedName>
        <fullName evidence="2">Uncharacterized protein</fullName>
    </submittedName>
</protein>
<evidence type="ECO:0000256" key="1">
    <source>
        <dbReference type="SAM" id="Phobius"/>
    </source>
</evidence>
<gene>
    <name evidence="2" type="ORF">LMG3431_04572</name>
</gene>
<dbReference type="AlphaFoldDB" id="A0A6S6ZLI6"/>
<keyword evidence="3" id="KW-1185">Reference proteome</keyword>
<keyword evidence="1" id="KW-0812">Transmembrane</keyword>
<evidence type="ECO:0000313" key="2">
    <source>
        <dbReference type="EMBL" id="CAB3685081.1"/>
    </source>
</evidence>
<reference evidence="2 3" key="1">
    <citation type="submission" date="2020-04" db="EMBL/GenBank/DDBJ databases">
        <authorList>
            <person name="De Canck E."/>
        </authorList>
    </citation>
    <scope>NUCLEOTIDE SEQUENCE [LARGE SCALE GENOMIC DNA]</scope>
    <source>
        <strain evidence="2 3">LMG 3431</strain>
    </source>
</reference>
<feature type="transmembrane region" description="Helical" evidence="1">
    <location>
        <begin position="73"/>
        <end position="90"/>
    </location>
</feature>
<feature type="transmembrane region" description="Helical" evidence="1">
    <location>
        <begin position="161"/>
        <end position="181"/>
    </location>
</feature>
<organism evidence="2 3">
    <name type="scientific">Achromobacter pestifer</name>
    <dbReference type="NCBI Taxonomy" id="1353889"/>
    <lineage>
        <taxon>Bacteria</taxon>
        <taxon>Pseudomonadati</taxon>
        <taxon>Pseudomonadota</taxon>
        <taxon>Betaproteobacteria</taxon>
        <taxon>Burkholderiales</taxon>
        <taxon>Alcaligenaceae</taxon>
        <taxon>Achromobacter</taxon>
    </lineage>
</organism>
<dbReference type="EMBL" id="CADIJX010000006">
    <property type="protein sequence ID" value="CAB3685081.1"/>
    <property type="molecule type" value="Genomic_DNA"/>
</dbReference>
<evidence type="ECO:0000313" key="3">
    <source>
        <dbReference type="Proteomes" id="UP000494108"/>
    </source>
</evidence>
<sequence>MLTAAPCSLAVFVVTLPVALILTRYAGSYLPLFLLLAVLNMVALARVTLAWYRMTILEGAVYAWTPWGGRARARYLIVLVLLIAVAAALLQTTGDIPYMVYVVLSENSEVLFYCVLFVVLVLVWTPFMYLGSVGLLSLAHMAVTGKLEYASMRPSMRFKRWPLMAALCLLMACAGVTRSMLTDYGKIWSTDNLGYGVLGMLLCIILAGVVTVMSAVAYRESRRVAALESV</sequence>
<name>A0A6S6ZLI6_9BURK</name>
<feature type="transmembrane region" description="Helical" evidence="1">
    <location>
        <begin position="193"/>
        <end position="218"/>
    </location>
</feature>
<dbReference type="RefSeq" id="WP_175176859.1">
    <property type="nucleotide sequence ID" value="NZ_CADIJX010000006.1"/>
</dbReference>
<keyword evidence="1" id="KW-1133">Transmembrane helix</keyword>
<keyword evidence="1" id="KW-0472">Membrane</keyword>
<proteinExistence type="predicted"/>
<feature type="transmembrane region" description="Helical" evidence="1">
    <location>
        <begin position="110"/>
        <end position="140"/>
    </location>
</feature>
<dbReference type="Proteomes" id="UP000494108">
    <property type="component" value="Unassembled WGS sequence"/>
</dbReference>
<accession>A0A6S6ZLI6</accession>
<feature type="transmembrane region" description="Helical" evidence="1">
    <location>
        <begin position="29"/>
        <end position="52"/>
    </location>
</feature>